<protein>
    <recommendedName>
        <fullName evidence="3">Septum formation initiator</fullName>
    </recommendedName>
</protein>
<reference evidence="1 2" key="1">
    <citation type="journal article" date="2016" name="Nat. Commun.">
        <title>Thousands of microbial genomes shed light on interconnected biogeochemical processes in an aquifer system.</title>
        <authorList>
            <person name="Anantharaman K."/>
            <person name="Brown C.T."/>
            <person name="Hug L.A."/>
            <person name="Sharon I."/>
            <person name="Castelle C.J."/>
            <person name="Probst A.J."/>
            <person name="Thomas B.C."/>
            <person name="Singh A."/>
            <person name="Wilkins M.J."/>
            <person name="Karaoz U."/>
            <person name="Brodie E.L."/>
            <person name="Williams K.H."/>
            <person name="Hubbard S.S."/>
            <person name="Banfield J.F."/>
        </authorList>
    </citation>
    <scope>NUCLEOTIDE SEQUENCE [LARGE SCALE GENOMIC DNA]</scope>
</reference>
<dbReference type="AlphaFoldDB" id="A0A1F8FF21"/>
<name>A0A1F8FF21_9BACT</name>
<gene>
    <name evidence="1" type="ORF">A3C71_03010</name>
</gene>
<dbReference type="EMBL" id="MGJT01000028">
    <property type="protein sequence ID" value="OGN11717.1"/>
    <property type="molecule type" value="Genomic_DNA"/>
</dbReference>
<dbReference type="Proteomes" id="UP000178197">
    <property type="component" value="Unassembled WGS sequence"/>
</dbReference>
<evidence type="ECO:0000313" key="2">
    <source>
        <dbReference type="Proteomes" id="UP000178197"/>
    </source>
</evidence>
<sequence length="128" mass="15100">MFSRFFQSRIFMVMALVIIFFLAVSVAKLWPQKTVIEARLQNLEGKIGETEKSNLDLARLLSYFKSRSYLEREAKLKLNVRRPDENVVFIYEDGNEGEIKNKEGKGEEFNFEDLTNFGKWIKYLKSLF</sequence>
<organism evidence="1 2">
    <name type="scientific">Candidatus Yanofskybacteria bacterium RIFCSPHIGHO2_02_FULL_43_15c</name>
    <dbReference type="NCBI Taxonomy" id="1802679"/>
    <lineage>
        <taxon>Bacteria</taxon>
        <taxon>Candidatus Yanofskyibacteriota</taxon>
    </lineage>
</organism>
<accession>A0A1F8FF21</accession>
<proteinExistence type="predicted"/>
<evidence type="ECO:0000313" key="1">
    <source>
        <dbReference type="EMBL" id="OGN11717.1"/>
    </source>
</evidence>
<comment type="caution">
    <text evidence="1">The sequence shown here is derived from an EMBL/GenBank/DDBJ whole genome shotgun (WGS) entry which is preliminary data.</text>
</comment>
<evidence type="ECO:0008006" key="3">
    <source>
        <dbReference type="Google" id="ProtNLM"/>
    </source>
</evidence>